<reference evidence="1 2" key="1">
    <citation type="submission" date="2015-12" db="EMBL/GenBank/DDBJ databases">
        <title>Draft genome sequence of Moniliophthora roreri, the causal agent of frosty pod rot of cacao.</title>
        <authorList>
            <person name="Aime M.C."/>
            <person name="Diaz-Valderrama J.R."/>
            <person name="Kijpornyongpan T."/>
            <person name="Phillips-Mora W."/>
        </authorList>
    </citation>
    <scope>NUCLEOTIDE SEQUENCE [LARGE SCALE GENOMIC DNA]</scope>
    <source>
        <strain evidence="1 2">MCA 2952</strain>
    </source>
</reference>
<evidence type="ECO:0000313" key="1">
    <source>
        <dbReference type="EMBL" id="KTB28179.1"/>
    </source>
</evidence>
<comment type="caution">
    <text evidence="1">The sequence shown here is derived from an EMBL/GenBank/DDBJ whole genome shotgun (WGS) entry which is preliminary data.</text>
</comment>
<sequence length="135" mass="15507">MTREEERAVDMNDFAEYTADERIRFRPNLEHMNIDLSKKETSGFVDMLKALLARMLMNDDDISAITADNSSDEASKVIQDLQEKAGGLYNDLVSTAIDFCNKDLRTYSSKKGKGKEKEKEDVKLCREMKESIREQ</sequence>
<accession>A0A0W0EVS6</accession>
<proteinExistence type="predicted"/>
<dbReference type="EMBL" id="LATX01002499">
    <property type="protein sequence ID" value="KTB28179.1"/>
    <property type="molecule type" value="Genomic_DNA"/>
</dbReference>
<dbReference type="Proteomes" id="UP000054988">
    <property type="component" value="Unassembled WGS sequence"/>
</dbReference>
<dbReference type="AlphaFoldDB" id="A0A0W0EVS6"/>
<gene>
    <name evidence="1" type="ORF">WG66_19245</name>
</gene>
<evidence type="ECO:0000313" key="2">
    <source>
        <dbReference type="Proteomes" id="UP000054988"/>
    </source>
</evidence>
<name>A0A0W0EVS6_MONRR</name>
<organism evidence="1 2">
    <name type="scientific">Moniliophthora roreri</name>
    <name type="common">Frosty pod rot fungus</name>
    <name type="synonym">Monilia roreri</name>
    <dbReference type="NCBI Taxonomy" id="221103"/>
    <lineage>
        <taxon>Eukaryota</taxon>
        <taxon>Fungi</taxon>
        <taxon>Dikarya</taxon>
        <taxon>Basidiomycota</taxon>
        <taxon>Agaricomycotina</taxon>
        <taxon>Agaricomycetes</taxon>
        <taxon>Agaricomycetidae</taxon>
        <taxon>Agaricales</taxon>
        <taxon>Marasmiineae</taxon>
        <taxon>Marasmiaceae</taxon>
        <taxon>Moniliophthora</taxon>
    </lineage>
</organism>
<protein>
    <submittedName>
        <fullName evidence="1">Uncharacterized protein</fullName>
    </submittedName>
</protein>